<dbReference type="PANTHER" id="PTHR19920">
    <property type="entry name" value="WD40 PROTEIN CIAO1"/>
    <property type="match status" value="1"/>
</dbReference>
<dbReference type="InterPro" id="IPR015943">
    <property type="entry name" value="WD40/YVTN_repeat-like_dom_sf"/>
</dbReference>
<keyword evidence="1 4" id="KW-0853">WD repeat</keyword>
<dbReference type="PROSITE" id="PS50294">
    <property type="entry name" value="WD_REPEATS_REGION"/>
    <property type="match status" value="2"/>
</dbReference>
<evidence type="ECO:0000256" key="4">
    <source>
        <dbReference type="PROSITE-ProRule" id="PRU00221"/>
    </source>
</evidence>
<dbReference type="EMBL" id="MU001671">
    <property type="protein sequence ID" value="KAF2461339.1"/>
    <property type="molecule type" value="Genomic_DNA"/>
</dbReference>
<accession>A0A6A6PBW1</accession>
<dbReference type="CDD" id="cd00200">
    <property type="entry name" value="WD40"/>
    <property type="match status" value="1"/>
</dbReference>
<dbReference type="PROSITE" id="PS50082">
    <property type="entry name" value="WD_REPEATS_2"/>
    <property type="match status" value="2"/>
</dbReference>
<dbReference type="SMART" id="SM00320">
    <property type="entry name" value="WD40"/>
    <property type="match status" value="7"/>
</dbReference>
<dbReference type="HAMAP" id="MF_03037">
    <property type="entry name" value="ciao1"/>
    <property type="match status" value="1"/>
</dbReference>
<dbReference type="Proteomes" id="UP000799766">
    <property type="component" value="Unassembled WGS sequence"/>
</dbReference>
<keyword evidence="6" id="KW-1185">Reference proteome</keyword>
<dbReference type="Gene3D" id="2.130.10.10">
    <property type="entry name" value="YVTN repeat-like/Quinoprotein amine dehydrogenase"/>
    <property type="match status" value="2"/>
</dbReference>
<comment type="similarity">
    <text evidence="3">Belongs to the WD repeat CIA1 family.</text>
</comment>
<reference evidence="5" key="1">
    <citation type="journal article" date="2020" name="Stud. Mycol.">
        <title>101 Dothideomycetes genomes: a test case for predicting lifestyles and emergence of pathogens.</title>
        <authorList>
            <person name="Haridas S."/>
            <person name="Albert R."/>
            <person name="Binder M."/>
            <person name="Bloem J."/>
            <person name="Labutti K."/>
            <person name="Salamov A."/>
            <person name="Andreopoulos B."/>
            <person name="Baker S."/>
            <person name="Barry K."/>
            <person name="Bills G."/>
            <person name="Bluhm B."/>
            <person name="Cannon C."/>
            <person name="Castanera R."/>
            <person name="Culley D."/>
            <person name="Daum C."/>
            <person name="Ezra D."/>
            <person name="Gonzalez J."/>
            <person name="Henrissat B."/>
            <person name="Kuo A."/>
            <person name="Liang C."/>
            <person name="Lipzen A."/>
            <person name="Lutzoni F."/>
            <person name="Magnuson J."/>
            <person name="Mondo S."/>
            <person name="Nolan M."/>
            <person name="Ohm R."/>
            <person name="Pangilinan J."/>
            <person name="Park H.-J."/>
            <person name="Ramirez L."/>
            <person name="Alfaro M."/>
            <person name="Sun H."/>
            <person name="Tritt A."/>
            <person name="Yoshinaga Y."/>
            <person name="Zwiers L.-H."/>
            <person name="Turgeon B."/>
            <person name="Goodwin S."/>
            <person name="Spatafora J."/>
            <person name="Crous P."/>
            <person name="Grigoriev I."/>
        </authorList>
    </citation>
    <scope>NUCLEOTIDE SEQUENCE</scope>
    <source>
        <strain evidence="5">ATCC 16933</strain>
    </source>
</reference>
<dbReference type="GO" id="GO:0016226">
    <property type="term" value="P:iron-sulfur cluster assembly"/>
    <property type="evidence" value="ECO:0007669"/>
    <property type="project" value="UniProtKB-UniRule"/>
</dbReference>
<protein>
    <recommendedName>
        <fullName evidence="3">Probable cytosolic iron-sulfur protein assembly protein 1</fullName>
    </recommendedName>
</protein>
<dbReference type="InterPro" id="IPR001680">
    <property type="entry name" value="WD40_rpt"/>
</dbReference>
<dbReference type="Pfam" id="PF00400">
    <property type="entry name" value="WD40"/>
    <property type="match status" value="5"/>
</dbReference>
<sequence>MPSTTEGPLPLTLRPLATFAPPSSTRTWFSAPHPSVPLLATASSDKTVRVYSLATFALHSTVSGGHKRSVRACAWKPASSGETVIATGSFDASAGVWRRWEDGAAARKVREAEVDLTASGGDEDEDDWRFAVLLDGHESEIKSVAWSASGNLLATCSRDKTVWVWEELEDDNFETVAVLQDHDADVKCVAWHPQEDLLASASYDETIRLYREEIDDWTCVAVLAGHAATVWSIDFEGVEPRVHGKVVKAENEAEGSREKTWAEEWERAGPRLVSSSDDLTVRVWKRRPKEGGSVQPRGASVPSIIKSTNIEEEWMEEAQLPQRHDRAIYAAAWSESTGRVVSAGSDGKIVVYEERWRATGEPTNGPNGDKVEDAFSRCSQASATVWVVVAEVECAHDVYEINHVCWSRRWDKKRRREDEEMVISTGDDGEVKAWVLDGST</sequence>
<evidence type="ECO:0000313" key="5">
    <source>
        <dbReference type="EMBL" id="KAF2461339.1"/>
    </source>
</evidence>
<proteinExistence type="inferred from homology"/>
<dbReference type="SUPFAM" id="SSF50978">
    <property type="entry name" value="WD40 repeat-like"/>
    <property type="match status" value="1"/>
</dbReference>
<organism evidence="5 6">
    <name type="scientific">Lineolata rhizophorae</name>
    <dbReference type="NCBI Taxonomy" id="578093"/>
    <lineage>
        <taxon>Eukaryota</taxon>
        <taxon>Fungi</taxon>
        <taxon>Dikarya</taxon>
        <taxon>Ascomycota</taxon>
        <taxon>Pezizomycotina</taxon>
        <taxon>Dothideomycetes</taxon>
        <taxon>Dothideomycetes incertae sedis</taxon>
        <taxon>Lineolatales</taxon>
        <taxon>Lineolataceae</taxon>
        <taxon>Lineolata</taxon>
    </lineage>
</organism>
<dbReference type="GO" id="GO:0097361">
    <property type="term" value="C:cytosolic [4Fe-4S] assembly targeting complex"/>
    <property type="evidence" value="ECO:0007669"/>
    <property type="project" value="InterPro"/>
</dbReference>
<evidence type="ECO:0000256" key="1">
    <source>
        <dbReference type="ARBA" id="ARBA00022574"/>
    </source>
</evidence>
<name>A0A6A6PBW1_9PEZI</name>
<dbReference type="PANTHER" id="PTHR19920:SF0">
    <property type="entry name" value="CYTOSOLIC IRON-SULFUR PROTEIN ASSEMBLY PROTEIN CIAO1-RELATED"/>
    <property type="match status" value="1"/>
</dbReference>
<evidence type="ECO:0000256" key="2">
    <source>
        <dbReference type="ARBA" id="ARBA00022737"/>
    </source>
</evidence>
<dbReference type="OrthoDB" id="284782at2759"/>
<dbReference type="InterPro" id="IPR028608">
    <property type="entry name" value="CIAO1/Cia1"/>
</dbReference>
<feature type="repeat" description="WD" evidence="4">
    <location>
        <begin position="134"/>
        <end position="166"/>
    </location>
</feature>
<dbReference type="InterPro" id="IPR036322">
    <property type="entry name" value="WD40_repeat_dom_sf"/>
</dbReference>
<comment type="function">
    <text evidence="3">Essential component of the cytosolic iron-sulfur (Fe/S) protein assembly machinery. Required for the maturation of extramitochondrial Fe/S proteins.</text>
</comment>
<feature type="repeat" description="WD" evidence="4">
    <location>
        <begin position="179"/>
        <end position="210"/>
    </location>
</feature>
<evidence type="ECO:0000256" key="3">
    <source>
        <dbReference type="HAMAP-Rule" id="MF_03037"/>
    </source>
</evidence>
<dbReference type="AlphaFoldDB" id="A0A6A6PBW1"/>
<gene>
    <name evidence="3" type="primary">CIA1</name>
    <name evidence="5" type="ORF">BDY21DRAFT_331855</name>
</gene>
<keyword evidence="2" id="KW-0677">Repeat</keyword>
<evidence type="ECO:0000313" key="6">
    <source>
        <dbReference type="Proteomes" id="UP000799766"/>
    </source>
</evidence>